<feature type="transmembrane region" description="Helical" evidence="1">
    <location>
        <begin position="110"/>
        <end position="134"/>
    </location>
</feature>
<dbReference type="Proteomes" id="UP001595912">
    <property type="component" value="Unassembled WGS sequence"/>
</dbReference>
<dbReference type="EMBL" id="JBHSIU010000015">
    <property type="protein sequence ID" value="MFC4999204.1"/>
    <property type="molecule type" value="Genomic_DNA"/>
</dbReference>
<proteinExistence type="predicted"/>
<reference evidence="3" key="1">
    <citation type="journal article" date="2019" name="Int. J. Syst. Evol. Microbiol.">
        <title>The Global Catalogue of Microorganisms (GCM) 10K type strain sequencing project: providing services to taxonomists for standard genome sequencing and annotation.</title>
        <authorList>
            <consortium name="The Broad Institute Genomics Platform"/>
            <consortium name="The Broad Institute Genome Sequencing Center for Infectious Disease"/>
            <person name="Wu L."/>
            <person name="Ma J."/>
        </authorList>
    </citation>
    <scope>NUCLEOTIDE SEQUENCE [LARGE SCALE GENOMIC DNA]</scope>
    <source>
        <strain evidence="3">CGMCC 4.7152</strain>
    </source>
</reference>
<keyword evidence="1" id="KW-0812">Transmembrane</keyword>
<protein>
    <submittedName>
        <fullName evidence="2">DUF4383 domain-containing protein</fullName>
    </submittedName>
</protein>
<keyword evidence="1" id="KW-0472">Membrane</keyword>
<keyword evidence="3" id="KW-1185">Reference proteome</keyword>
<organism evidence="2 3">
    <name type="scientific">Dactylosporangium cerinum</name>
    <dbReference type="NCBI Taxonomy" id="1434730"/>
    <lineage>
        <taxon>Bacteria</taxon>
        <taxon>Bacillati</taxon>
        <taxon>Actinomycetota</taxon>
        <taxon>Actinomycetes</taxon>
        <taxon>Micromonosporales</taxon>
        <taxon>Micromonosporaceae</taxon>
        <taxon>Dactylosporangium</taxon>
    </lineage>
</organism>
<evidence type="ECO:0000313" key="2">
    <source>
        <dbReference type="EMBL" id="MFC4999204.1"/>
    </source>
</evidence>
<feature type="transmembrane region" description="Helical" evidence="1">
    <location>
        <begin position="14"/>
        <end position="39"/>
    </location>
</feature>
<sequence length="160" mass="17049">MAAHFPINHHLRPLYRLLCILAGLYMLVFGVVGFVQTSGNEFFTQTDAEWVLGLRTNPAFALLSLVAGVVVLGANLVGRNLAHYVNQLAGVVLTIVGMGSLALMQTEANVFAFSMVNVIVTFILAGITGVASLYDRVGSAAAAEAEEQFRRGPHTVSETA</sequence>
<comment type="caution">
    <text evidence="2">The sequence shown here is derived from an EMBL/GenBank/DDBJ whole genome shotgun (WGS) entry which is preliminary data.</text>
</comment>
<gene>
    <name evidence="2" type="ORF">ACFPIJ_15315</name>
</gene>
<keyword evidence="1" id="KW-1133">Transmembrane helix</keyword>
<feature type="transmembrane region" description="Helical" evidence="1">
    <location>
        <begin position="59"/>
        <end position="77"/>
    </location>
</feature>
<name>A0ABV9VTS9_9ACTN</name>
<accession>A0ABV9VTS9</accession>
<dbReference type="Pfam" id="PF14325">
    <property type="entry name" value="DUF4383"/>
    <property type="match status" value="1"/>
</dbReference>
<dbReference type="RefSeq" id="WP_380115563.1">
    <property type="nucleotide sequence ID" value="NZ_JBHSIU010000015.1"/>
</dbReference>
<evidence type="ECO:0000313" key="3">
    <source>
        <dbReference type="Proteomes" id="UP001595912"/>
    </source>
</evidence>
<feature type="transmembrane region" description="Helical" evidence="1">
    <location>
        <begin position="84"/>
        <end position="104"/>
    </location>
</feature>
<evidence type="ECO:0000256" key="1">
    <source>
        <dbReference type="SAM" id="Phobius"/>
    </source>
</evidence>